<feature type="transmembrane region" description="Helical" evidence="1">
    <location>
        <begin position="20"/>
        <end position="43"/>
    </location>
</feature>
<dbReference type="RefSeq" id="WP_091444310.1">
    <property type="nucleotide sequence ID" value="NZ_FMTP01000010.1"/>
</dbReference>
<evidence type="ECO:0000256" key="1">
    <source>
        <dbReference type="SAM" id="Phobius"/>
    </source>
</evidence>
<dbReference type="STRING" id="177413.SAMN05660859_0140"/>
<keyword evidence="1" id="KW-1133">Transmembrane helix</keyword>
<reference evidence="3" key="1">
    <citation type="submission" date="2016-10" db="EMBL/GenBank/DDBJ databases">
        <authorList>
            <person name="Varghese N."/>
            <person name="Submissions S."/>
        </authorList>
    </citation>
    <scope>NUCLEOTIDE SEQUENCE [LARGE SCALE GENOMIC DNA]</scope>
    <source>
        <strain evidence="3">CGMCC 1.1761</strain>
    </source>
</reference>
<keyword evidence="1" id="KW-0472">Membrane</keyword>
<evidence type="ECO:0000313" key="3">
    <source>
        <dbReference type="Proteomes" id="UP000198889"/>
    </source>
</evidence>
<keyword evidence="1" id="KW-0812">Transmembrane</keyword>
<organism evidence="2 3">
    <name type="scientific">Ancylobacter rudongensis</name>
    <dbReference type="NCBI Taxonomy" id="177413"/>
    <lineage>
        <taxon>Bacteria</taxon>
        <taxon>Pseudomonadati</taxon>
        <taxon>Pseudomonadota</taxon>
        <taxon>Alphaproteobacteria</taxon>
        <taxon>Hyphomicrobiales</taxon>
        <taxon>Xanthobacteraceae</taxon>
        <taxon>Ancylobacter</taxon>
    </lineage>
</organism>
<accession>A0A1G4UQF7</accession>
<dbReference type="Proteomes" id="UP000198889">
    <property type="component" value="Unassembled WGS sequence"/>
</dbReference>
<name>A0A1G4UQF7_9HYPH</name>
<proteinExistence type="predicted"/>
<dbReference type="AlphaFoldDB" id="A0A1G4UQF7"/>
<protein>
    <submittedName>
        <fullName evidence="2">Uncharacterized protein</fullName>
    </submittedName>
</protein>
<dbReference type="EMBL" id="FMTP01000010">
    <property type="protein sequence ID" value="SCW95886.1"/>
    <property type="molecule type" value="Genomic_DNA"/>
</dbReference>
<gene>
    <name evidence="2" type="ORF">SAMN05660859_0140</name>
</gene>
<evidence type="ECO:0000313" key="2">
    <source>
        <dbReference type="EMBL" id="SCW95886.1"/>
    </source>
</evidence>
<sequence length="172" mass="18637">MSDETAQSDFETMMAMPGTFVFGENQVAMLAAVVANMGAIAFAHRAKAETFRDASTGELDRDALFMDADTVRLLLPSSDDAIGLIGVIHHVMTKLGESHGFDPEQVMLSLPTVTGAKHAARVTELLNHNNSQLQENRNQRAVIRDLLKALQDGNTNDTLEEAMARAKELIGA</sequence>
<keyword evidence="3" id="KW-1185">Reference proteome</keyword>